<protein>
    <recommendedName>
        <fullName evidence="3">GDSL-like Lipase/Acylhydrolase family protein</fullName>
    </recommendedName>
</protein>
<reference evidence="1 2" key="1">
    <citation type="submission" date="2020-07" db="EMBL/GenBank/DDBJ databases">
        <authorList>
            <person name="Li M."/>
        </authorList>
    </citation>
    <scope>NUCLEOTIDE SEQUENCE [LARGE SCALE GENOMIC DNA]</scope>
    <source>
        <strain evidence="1 2">DSM 23284</strain>
    </source>
</reference>
<name>A0A838XRV5_9HYPH</name>
<dbReference type="AlphaFoldDB" id="A0A838XRV5"/>
<dbReference type="InterPro" id="IPR036514">
    <property type="entry name" value="SGNH_hydro_sf"/>
</dbReference>
<keyword evidence="2" id="KW-1185">Reference proteome</keyword>
<sequence length="296" mass="32478">MTDELTEHWADPIDRIEKDPQTALVYRLLDATGRDLSGELRSAYRRDAVRQTMPTAPGTLKICAEGDSWINILWPFSAPLGYDMTFFDVIEQRPDLYTRGIAWPGDTFAEILAARDYRQPLASGIYDFFIFSGGGNDILGGSALAALLKPREAGAGSGDPRAYLIGGRLDAALSRLSEGYNTLAADVAALAPDTVLLLHGYDRPVPLAGEPWLGLPFAAKGYDLETDARLIAEIIAFLVDHFYALLDKVAKNHPNAEVMDLRGIVAGRWTDELHPQQDASTDIARAFLNRILPIHV</sequence>
<dbReference type="RefSeq" id="WP_181759472.1">
    <property type="nucleotide sequence ID" value="NZ_BMCR01000002.1"/>
</dbReference>
<organism evidence="1 2">
    <name type="scientific">Stappia taiwanensis</name>
    <dbReference type="NCBI Taxonomy" id="992267"/>
    <lineage>
        <taxon>Bacteria</taxon>
        <taxon>Pseudomonadati</taxon>
        <taxon>Pseudomonadota</taxon>
        <taxon>Alphaproteobacteria</taxon>
        <taxon>Hyphomicrobiales</taxon>
        <taxon>Stappiaceae</taxon>
        <taxon>Stappia</taxon>
    </lineage>
</organism>
<dbReference type="SUPFAM" id="SSF52266">
    <property type="entry name" value="SGNH hydrolase"/>
    <property type="match status" value="1"/>
</dbReference>
<evidence type="ECO:0008006" key="3">
    <source>
        <dbReference type="Google" id="ProtNLM"/>
    </source>
</evidence>
<evidence type="ECO:0000313" key="2">
    <source>
        <dbReference type="Proteomes" id="UP000559404"/>
    </source>
</evidence>
<dbReference type="Gene3D" id="3.40.50.1110">
    <property type="entry name" value="SGNH hydrolase"/>
    <property type="match status" value="1"/>
</dbReference>
<accession>A0A838XRV5</accession>
<comment type="caution">
    <text evidence="1">The sequence shown here is derived from an EMBL/GenBank/DDBJ whole genome shotgun (WGS) entry which is preliminary data.</text>
</comment>
<reference evidence="1 2" key="2">
    <citation type="submission" date="2020-08" db="EMBL/GenBank/DDBJ databases">
        <title>Stappia taiwanensis sp. nov., isolated from a coastal thermal spring.</title>
        <authorList>
            <person name="Kampfer P."/>
        </authorList>
    </citation>
    <scope>NUCLEOTIDE SEQUENCE [LARGE SCALE GENOMIC DNA]</scope>
    <source>
        <strain evidence="1 2">DSM 23284</strain>
    </source>
</reference>
<proteinExistence type="predicted"/>
<evidence type="ECO:0000313" key="1">
    <source>
        <dbReference type="EMBL" id="MBA4611286.1"/>
    </source>
</evidence>
<dbReference type="Proteomes" id="UP000559404">
    <property type="component" value="Unassembled WGS sequence"/>
</dbReference>
<gene>
    <name evidence="1" type="ORF">H1W37_06470</name>
</gene>
<dbReference type="GO" id="GO:0016788">
    <property type="term" value="F:hydrolase activity, acting on ester bonds"/>
    <property type="evidence" value="ECO:0007669"/>
    <property type="project" value="UniProtKB-ARBA"/>
</dbReference>
<dbReference type="EMBL" id="JACEON010000004">
    <property type="protein sequence ID" value="MBA4611286.1"/>
    <property type="molecule type" value="Genomic_DNA"/>
</dbReference>